<sequence>MTKRVLFLISDTGGGHRAGAQAIGAALDEIEGATRFEWRIDDIATHCTFPLSKLGPAYSAALRYAPPIYGALYHATNGRRRYRTIVRFCEPLYRERLREVFTQYQPDVIVSVHPLLNHAALRARADAGMQAVPIVTVITDLGRVHEGWLLPEADLTVVPAREVYQRALDRGVPPERLRLLGHPIHPRFEDVSATKSELRKKLGLPIDGTICLLMAGGEGGGKLLPTTMGLAKAGLDYHLVVVTGRNAALKAKLEELAPSLPTPMTVLGFRNDVPELMRAADLLVTKAGPGTIAEASVAEVPVVVYDYVPGQERGNLDYVRTNGIGVVALTTAEVVQSVARIVHSQERLAKMRAQQTAVAPRGSSRRIAELIAQIARVGRRVIPAAG</sequence>
<evidence type="ECO:0000259" key="6">
    <source>
        <dbReference type="Pfam" id="PF06925"/>
    </source>
</evidence>
<feature type="domain" description="Glycosyl transferase family 28 C-terminal" evidence="5">
    <location>
        <begin position="231"/>
        <end position="355"/>
    </location>
</feature>
<evidence type="ECO:0000259" key="5">
    <source>
        <dbReference type="Pfam" id="PF04101"/>
    </source>
</evidence>
<comment type="subcellular location">
    <subcellularLocation>
        <location evidence="1">Membrane</location>
    </subcellularLocation>
</comment>
<dbReference type="PANTHER" id="PTHR43025">
    <property type="entry name" value="MONOGALACTOSYLDIACYLGLYCEROL SYNTHASE"/>
    <property type="match status" value="1"/>
</dbReference>
<evidence type="ECO:0000256" key="4">
    <source>
        <dbReference type="ARBA" id="ARBA00022679"/>
    </source>
</evidence>
<dbReference type="InterPro" id="IPR009695">
    <property type="entry name" value="Diacylglyc_glucosyltr_N"/>
</dbReference>
<dbReference type="Pfam" id="PF06925">
    <property type="entry name" value="MGDG_synth"/>
    <property type="match status" value="1"/>
</dbReference>
<dbReference type="GO" id="GO:0016758">
    <property type="term" value="F:hexosyltransferase activity"/>
    <property type="evidence" value="ECO:0007669"/>
    <property type="project" value="InterPro"/>
</dbReference>
<dbReference type="AlphaFoldDB" id="A0AAN1XVE3"/>
<evidence type="ECO:0000313" key="7">
    <source>
        <dbReference type="EMBL" id="BDE05136.1"/>
    </source>
</evidence>
<dbReference type="EMBL" id="AP025523">
    <property type="protein sequence ID" value="BDE05136.1"/>
    <property type="molecule type" value="Genomic_DNA"/>
</dbReference>
<dbReference type="PANTHER" id="PTHR43025:SF3">
    <property type="entry name" value="MONOGALACTOSYLDIACYLGLYCEROL SYNTHASE 1, CHLOROPLASTIC"/>
    <property type="match status" value="1"/>
</dbReference>
<dbReference type="SUPFAM" id="SSF53756">
    <property type="entry name" value="UDP-Glycosyltransferase/glycogen phosphorylase"/>
    <property type="match status" value="1"/>
</dbReference>
<evidence type="ECO:0000256" key="2">
    <source>
        <dbReference type="ARBA" id="ARBA00006962"/>
    </source>
</evidence>
<name>A0AAN1XVE3_UNVUL</name>
<evidence type="ECO:0000256" key="3">
    <source>
        <dbReference type="ARBA" id="ARBA00022676"/>
    </source>
</evidence>
<dbReference type="GO" id="GO:0009247">
    <property type="term" value="P:glycolipid biosynthetic process"/>
    <property type="evidence" value="ECO:0007669"/>
    <property type="project" value="InterPro"/>
</dbReference>
<evidence type="ECO:0000313" key="8">
    <source>
        <dbReference type="Proteomes" id="UP001317532"/>
    </source>
</evidence>
<dbReference type="Proteomes" id="UP001317532">
    <property type="component" value="Chromosome"/>
</dbReference>
<dbReference type="GO" id="GO:0016020">
    <property type="term" value="C:membrane"/>
    <property type="evidence" value="ECO:0007669"/>
    <property type="project" value="UniProtKB-SubCell"/>
</dbReference>
<protein>
    <submittedName>
        <fullName evidence="7">Galactosyldiacylglycerol synthase</fullName>
    </submittedName>
</protein>
<evidence type="ECO:0000256" key="1">
    <source>
        <dbReference type="ARBA" id="ARBA00004370"/>
    </source>
</evidence>
<keyword evidence="4" id="KW-0808">Transferase</keyword>
<reference evidence="7 8" key="1">
    <citation type="journal article" date="2022" name="ISME Commun">
        <title>Vulcanimicrobium alpinus gen. nov. sp. nov., the first cultivated representative of the candidate phylum 'Eremiobacterota', is a metabolically versatile aerobic anoxygenic phototroph.</title>
        <authorList>
            <person name="Yabe S."/>
            <person name="Muto K."/>
            <person name="Abe K."/>
            <person name="Yokota A."/>
            <person name="Staudigel H."/>
            <person name="Tebo B.M."/>
        </authorList>
    </citation>
    <scope>NUCLEOTIDE SEQUENCE [LARGE SCALE GENOMIC DNA]</scope>
    <source>
        <strain evidence="7 8">WC8-2</strain>
    </source>
</reference>
<dbReference type="InterPro" id="IPR050519">
    <property type="entry name" value="Glycosyltransf_28_UgtP"/>
</dbReference>
<gene>
    <name evidence="7" type="ORF">WPS_04120</name>
</gene>
<proteinExistence type="inferred from homology"/>
<keyword evidence="8" id="KW-1185">Reference proteome</keyword>
<keyword evidence="3" id="KW-0328">Glycosyltransferase</keyword>
<dbReference type="Gene3D" id="3.40.50.2000">
    <property type="entry name" value="Glycogen Phosphorylase B"/>
    <property type="match status" value="1"/>
</dbReference>
<dbReference type="Pfam" id="PF04101">
    <property type="entry name" value="Glyco_tran_28_C"/>
    <property type="match status" value="1"/>
</dbReference>
<accession>A0AAN1XVE3</accession>
<organism evidence="7 8">
    <name type="scientific">Vulcanimicrobium alpinum</name>
    <dbReference type="NCBI Taxonomy" id="3016050"/>
    <lineage>
        <taxon>Bacteria</taxon>
        <taxon>Bacillati</taxon>
        <taxon>Vulcanimicrobiota</taxon>
        <taxon>Vulcanimicrobiia</taxon>
        <taxon>Vulcanimicrobiales</taxon>
        <taxon>Vulcanimicrobiaceae</taxon>
        <taxon>Vulcanimicrobium</taxon>
    </lineage>
</organism>
<dbReference type="RefSeq" id="WP_317996201.1">
    <property type="nucleotide sequence ID" value="NZ_AP025523.1"/>
</dbReference>
<dbReference type="InterPro" id="IPR007235">
    <property type="entry name" value="Glyco_trans_28_C"/>
</dbReference>
<feature type="domain" description="Diacylglycerol glucosyltransferase N-terminal" evidence="6">
    <location>
        <begin position="16"/>
        <end position="184"/>
    </location>
</feature>
<comment type="similarity">
    <text evidence="2">Belongs to the glycosyltransferase 28 family.</text>
</comment>
<dbReference type="KEGG" id="vab:WPS_04120"/>